<dbReference type="EMBL" id="CADCWL010000212">
    <property type="protein sequence ID" value="CAA9580064.1"/>
    <property type="molecule type" value="Genomic_DNA"/>
</dbReference>
<evidence type="ECO:0000256" key="1">
    <source>
        <dbReference type="SAM" id="MobiDB-lite"/>
    </source>
</evidence>
<feature type="region of interest" description="Disordered" evidence="1">
    <location>
        <begin position="70"/>
        <end position="150"/>
    </location>
</feature>
<proteinExistence type="predicted"/>
<feature type="compositionally biased region" description="Basic residues" evidence="1">
    <location>
        <begin position="85"/>
        <end position="96"/>
    </location>
</feature>
<protein>
    <submittedName>
        <fullName evidence="2">Uncharacterized protein</fullName>
    </submittedName>
</protein>
<feature type="non-terminal residue" evidence="2">
    <location>
        <position position="1"/>
    </location>
</feature>
<accession>A0A6J4VJS6</accession>
<reference evidence="2" key="1">
    <citation type="submission" date="2020-02" db="EMBL/GenBank/DDBJ databases">
        <authorList>
            <person name="Meier V. D."/>
        </authorList>
    </citation>
    <scope>NUCLEOTIDE SEQUENCE</scope>
    <source>
        <strain evidence="2">AVDCRST_MAG19</strain>
    </source>
</reference>
<name>A0A6J4VJS6_9BACT</name>
<feature type="non-terminal residue" evidence="2">
    <location>
        <position position="150"/>
    </location>
</feature>
<gene>
    <name evidence="2" type="ORF">AVDCRST_MAG19-3836</name>
</gene>
<dbReference type="AlphaFoldDB" id="A0A6J4VJS6"/>
<feature type="compositionally biased region" description="Basic and acidic residues" evidence="1">
    <location>
        <begin position="74"/>
        <end position="84"/>
    </location>
</feature>
<organism evidence="2">
    <name type="scientific">uncultured Thermomicrobiales bacterium</name>
    <dbReference type="NCBI Taxonomy" id="1645740"/>
    <lineage>
        <taxon>Bacteria</taxon>
        <taxon>Pseudomonadati</taxon>
        <taxon>Thermomicrobiota</taxon>
        <taxon>Thermomicrobia</taxon>
        <taxon>Thermomicrobiales</taxon>
        <taxon>environmental samples</taxon>
    </lineage>
</organism>
<evidence type="ECO:0000313" key="2">
    <source>
        <dbReference type="EMBL" id="CAA9580064.1"/>
    </source>
</evidence>
<feature type="compositionally biased region" description="Low complexity" evidence="1">
    <location>
        <begin position="136"/>
        <end position="150"/>
    </location>
</feature>
<sequence length="150" mass="16048">VGVPHARRRAWRLSRHARCAAGGRRAGRDSPAGPFPVRRALEAQRPVRLGQARGGRGEAGRVVASWPAAGSARNLDRGRGAEHPVHRRVRTPRRSGLRVGEHDPPRCPARRVGSGRPRERGASPRRTCPRPQPSVRTAGSAGARSAGTGV</sequence>